<keyword evidence="1" id="KW-0732">Signal</keyword>
<dbReference type="PANTHER" id="PTHR48098:SF1">
    <property type="entry name" value="DIACYLGLYCEROL ACYLTRANSFERASE_MYCOLYLTRANSFERASE AG85A"/>
    <property type="match status" value="1"/>
</dbReference>
<dbReference type="SUPFAM" id="SSF53474">
    <property type="entry name" value="alpha/beta-Hydrolases"/>
    <property type="match status" value="1"/>
</dbReference>
<dbReference type="GO" id="GO:0016747">
    <property type="term" value="F:acyltransferase activity, transferring groups other than amino-acyl groups"/>
    <property type="evidence" value="ECO:0007669"/>
    <property type="project" value="TreeGrafter"/>
</dbReference>
<dbReference type="Pfam" id="PF00756">
    <property type="entry name" value="Esterase"/>
    <property type="match status" value="1"/>
</dbReference>
<evidence type="ECO:0000313" key="3">
    <source>
        <dbReference type="Proteomes" id="UP000199350"/>
    </source>
</evidence>
<dbReference type="Proteomes" id="UP000199350">
    <property type="component" value="Chromosome I"/>
</dbReference>
<dbReference type="InterPro" id="IPR000801">
    <property type="entry name" value="Esterase-like"/>
</dbReference>
<dbReference type="AlphaFoldDB" id="A0A1G9M3I8"/>
<sequence length="397" mass="42227">MALCVAAALTASTVTAPSASARSSQSSLLTGQPADANSSVIDASSVAAAFSSLRSDIHPVALPALVISALMGGLLGYLSFERFAFQGSSRLGSSTVDLDSTFPDPDAPPAEFVSLEHVRDNLYTLTVYSPSMQRNITNDLVLPAGGTDNTTPRPTFYLLGGAGGGGWTGEGGAPDFFRDKLINVVTPRGAIGSQQADWAQEDPKLGLYKWTTYLTKELPPLIDATFHGTGNDAIAGMSMSGGPAMHIATMDDRFKVAGSYSSCPSTTGVLGQAFASSTVRFYGADPANMWGSSADPAWAAHSPILNLEDMRDLKLFAAASRGVPHETDQEVKDSPAPLLVVDEQFNYTCTRYFVDEAREAGLSIDFYEFDEGTHNWGLFRRQLRETWKTIGPALGVE</sequence>
<keyword evidence="2" id="KW-0378">Hydrolase</keyword>
<gene>
    <name evidence="2" type="ORF">SAMN04488535_0411</name>
</gene>
<dbReference type="EMBL" id="LT629700">
    <property type="protein sequence ID" value="SDL68507.1"/>
    <property type="molecule type" value="Genomic_DNA"/>
</dbReference>
<organism evidence="2 3">
    <name type="scientific">Corynebacterium mycetoides</name>
    <dbReference type="NCBI Taxonomy" id="38302"/>
    <lineage>
        <taxon>Bacteria</taxon>
        <taxon>Bacillati</taxon>
        <taxon>Actinomycetota</taxon>
        <taxon>Actinomycetes</taxon>
        <taxon>Mycobacteriales</taxon>
        <taxon>Corynebacteriaceae</taxon>
        <taxon>Corynebacterium</taxon>
    </lineage>
</organism>
<dbReference type="GO" id="GO:0016787">
    <property type="term" value="F:hydrolase activity"/>
    <property type="evidence" value="ECO:0007669"/>
    <property type="project" value="UniProtKB-KW"/>
</dbReference>
<dbReference type="InterPro" id="IPR029058">
    <property type="entry name" value="AB_hydrolase_fold"/>
</dbReference>
<evidence type="ECO:0000256" key="1">
    <source>
        <dbReference type="SAM" id="SignalP"/>
    </source>
</evidence>
<name>A0A1G9M3I8_9CORY</name>
<protein>
    <submittedName>
        <fullName evidence="2">S-formylglutathione hydrolase FrmB</fullName>
    </submittedName>
</protein>
<dbReference type="STRING" id="38302.SAMN04488535_0411"/>
<keyword evidence="3" id="KW-1185">Reference proteome</keyword>
<dbReference type="PANTHER" id="PTHR48098">
    <property type="entry name" value="ENTEROCHELIN ESTERASE-RELATED"/>
    <property type="match status" value="1"/>
</dbReference>
<dbReference type="Gene3D" id="3.40.50.1820">
    <property type="entry name" value="alpha/beta hydrolase"/>
    <property type="match status" value="1"/>
</dbReference>
<proteinExistence type="predicted"/>
<dbReference type="InterPro" id="IPR050583">
    <property type="entry name" value="Mycobacterial_A85_antigen"/>
</dbReference>
<reference evidence="3" key="1">
    <citation type="submission" date="2016-10" db="EMBL/GenBank/DDBJ databases">
        <authorList>
            <person name="Varghese N."/>
            <person name="Submissions S."/>
        </authorList>
    </citation>
    <scope>NUCLEOTIDE SEQUENCE [LARGE SCALE GENOMIC DNA]</scope>
    <source>
        <strain evidence="3">DSM 20632</strain>
    </source>
</reference>
<feature type="signal peptide" evidence="1">
    <location>
        <begin position="1"/>
        <end position="21"/>
    </location>
</feature>
<evidence type="ECO:0000313" key="2">
    <source>
        <dbReference type="EMBL" id="SDL68507.1"/>
    </source>
</evidence>
<accession>A0A1G9M3I8</accession>
<feature type="chain" id="PRO_5009245254" evidence="1">
    <location>
        <begin position="22"/>
        <end position="397"/>
    </location>
</feature>